<evidence type="ECO:0000256" key="2">
    <source>
        <dbReference type="ARBA" id="ARBA00022630"/>
    </source>
</evidence>
<dbReference type="PANTHER" id="PTHR33798:SF5">
    <property type="entry name" value="FLAVIN REDUCTASE LIKE DOMAIN-CONTAINING PROTEIN"/>
    <property type="match status" value="1"/>
</dbReference>
<dbReference type="Pfam" id="PF01613">
    <property type="entry name" value="Flavin_Reduct"/>
    <property type="match status" value="1"/>
</dbReference>
<accession>A0A3A1P831</accession>
<evidence type="ECO:0000256" key="3">
    <source>
        <dbReference type="ARBA" id="ARBA00022643"/>
    </source>
</evidence>
<evidence type="ECO:0000313" key="7">
    <source>
        <dbReference type="Proteomes" id="UP000265366"/>
    </source>
</evidence>
<dbReference type="SMART" id="SM00903">
    <property type="entry name" value="Flavin_Reduct"/>
    <property type="match status" value="1"/>
</dbReference>
<dbReference type="PANTHER" id="PTHR33798">
    <property type="entry name" value="FLAVOPROTEIN OXYGENASE"/>
    <property type="match status" value="1"/>
</dbReference>
<comment type="similarity">
    <text evidence="4">Belongs to the flavoredoxin family.</text>
</comment>
<evidence type="ECO:0000256" key="1">
    <source>
        <dbReference type="ARBA" id="ARBA00001917"/>
    </source>
</evidence>
<feature type="domain" description="Flavin reductase like" evidence="5">
    <location>
        <begin position="23"/>
        <end position="176"/>
    </location>
</feature>
<dbReference type="AlphaFoldDB" id="A0A3A1P831"/>
<dbReference type="SUPFAM" id="SSF50475">
    <property type="entry name" value="FMN-binding split barrel"/>
    <property type="match status" value="1"/>
</dbReference>
<keyword evidence="2" id="KW-0285">Flavoprotein</keyword>
<evidence type="ECO:0000256" key="4">
    <source>
        <dbReference type="ARBA" id="ARBA00038054"/>
    </source>
</evidence>
<organism evidence="6 7">
    <name type="scientific">Aurantiacibacter xanthus</name>
    <dbReference type="NCBI Taxonomy" id="1784712"/>
    <lineage>
        <taxon>Bacteria</taxon>
        <taxon>Pseudomonadati</taxon>
        <taxon>Pseudomonadota</taxon>
        <taxon>Alphaproteobacteria</taxon>
        <taxon>Sphingomonadales</taxon>
        <taxon>Erythrobacteraceae</taxon>
        <taxon>Aurantiacibacter</taxon>
    </lineage>
</organism>
<dbReference type="OrthoDB" id="9783347at2"/>
<dbReference type="Proteomes" id="UP000265366">
    <property type="component" value="Unassembled WGS sequence"/>
</dbReference>
<proteinExistence type="inferred from homology"/>
<dbReference type="EMBL" id="QXFM01000057">
    <property type="protein sequence ID" value="RIV89747.1"/>
    <property type="molecule type" value="Genomic_DNA"/>
</dbReference>
<dbReference type="InterPro" id="IPR002563">
    <property type="entry name" value="Flavin_Rdtase-like_dom"/>
</dbReference>
<dbReference type="InterPro" id="IPR012349">
    <property type="entry name" value="Split_barrel_FMN-bd"/>
</dbReference>
<keyword evidence="3" id="KW-0288">FMN</keyword>
<dbReference type="RefSeq" id="WP_119592112.1">
    <property type="nucleotide sequence ID" value="NZ_QXFM01000057.1"/>
</dbReference>
<comment type="caution">
    <text evidence="6">The sequence shown here is derived from an EMBL/GenBank/DDBJ whole genome shotgun (WGS) entry which is preliminary data.</text>
</comment>
<name>A0A3A1P831_9SPHN</name>
<protein>
    <submittedName>
        <fullName evidence="6">Flavin reductase family protein</fullName>
    </submittedName>
</protein>
<comment type="cofactor">
    <cofactor evidence="1">
        <name>FMN</name>
        <dbReference type="ChEBI" id="CHEBI:58210"/>
    </cofactor>
</comment>
<reference evidence="6 7" key="1">
    <citation type="submission" date="2018-08" db="EMBL/GenBank/DDBJ databases">
        <title>Erythrobacter zhengii sp.nov., a bacterium isolated from deep-sea sediment.</title>
        <authorList>
            <person name="Fang C."/>
            <person name="Wu Y.-H."/>
            <person name="Sun C."/>
            <person name="Wang H."/>
            <person name="Cheng H."/>
            <person name="Meng F.-X."/>
            <person name="Wang C.-S."/>
            <person name="Xu X.-W."/>
        </authorList>
    </citation>
    <scope>NUCLEOTIDE SEQUENCE [LARGE SCALE GENOMIC DNA]</scope>
    <source>
        <strain evidence="6 7">CCTCC AB 2015396</strain>
    </source>
</reference>
<evidence type="ECO:0000313" key="6">
    <source>
        <dbReference type="EMBL" id="RIV89747.1"/>
    </source>
</evidence>
<dbReference type="Gene3D" id="2.30.110.10">
    <property type="entry name" value="Electron Transport, Fmn-binding Protein, Chain A"/>
    <property type="match status" value="1"/>
</dbReference>
<dbReference type="GO" id="GO:0016646">
    <property type="term" value="F:oxidoreductase activity, acting on the CH-NH group of donors, NAD or NADP as acceptor"/>
    <property type="evidence" value="ECO:0007669"/>
    <property type="project" value="UniProtKB-ARBA"/>
</dbReference>
<sequence>MQFTMDALDPATRYKLLVNTITPRPIAWVLSQDGEGRHNAAPYSFFNAMGGTPPLLAIGVSPDGQREGVAEKDSLANIRASGEFAVALVSEPQAEAMSLSATNAPPEVSEFELAGLEAIAATRVAAPLLKGAPVQFECRLWQFIETAPHAGIVLGEVLVTHIEDRFLGEENGRLRIDNPAMQLVGRTYGAGEYVRNAAPLHLDRKSWSELGRD</sequence>
<dbReference type="GO" id="GO:0010181">
    <property type="term" value="F:FMN binding"/>
    <property type="evidence" value="ECO:0007669"/>
    <property type="project" value="InterPro"/>
</dbReference>
<evidence type="ECO:0000259" key="5">
    <source>
        <dbReference type="SMART" id="SM00903"/>
    </source>
</evidence>
<gene>
    <name evidence="6" type="ORF">D2V17_05630</name>
</gene>
<keyword evidence="7" id="KW-1185">Reference proteome</keyword>